<evidence type="ECO:0000256" key="1">
    <source>
        <dbReference type="ARBA" id="ARBA00004123"/>
    </source>
</evidence>
<dbReference type="GO" id="GO:0001725">
    <property type="term" value="C:stress fiber"/>
    <property type="evidence" value="ECO:0007669"/>
    <property type="project" value="TreeGrafter"/>
</dbReference>
<evidence type="ECO:0000256" key="4">
    <source>
        <dbReference type="ARBA" id="ARBA00023242"/>
    </source>
</evidence>
<keyword evidence="4" id="KW-0539">Nucleus</keyword>
<dbReference type="GO" id="GO:0003779">
    <property type="term" value="F:actin binding"/>
    <property type="evidence" value="ECO:0007669"/>
    <property type="project" value="TreeGrafter"/>
</dbReference>
<sequence>MSDHFDCKNCNESLYGRKYIQVEAEPHCIPCYDRLHANTCQECKEVIGHNAKVPTGQHVQYSWLTTVNAL</sequence>
<dbReference type="PANTHER" id="PTHR24205:SF5">
    <property type="entry name" value="FOUR AND A HALF LIM DOMAINS PROTEIN 3"/>
    <property type="match status" value="1"/>
</dbReference>
<evidence type="ECO:0000313" key="7">
    <source>
        <dbReference type="Proteomes" id="UP000257200"/>
    </source>
</evidence>
<dbReference type="PANTHER" id="PTHR24205">
    <property type="entry name" value="FOUR AND A HALF LIM DOMAINS PROTEIN"/>
    <property type="match status" value="1"/>
</dbReference>
<dbReference type="GeneTree" id="ENSGT00950000183028"/>
<feature type="domain" description="FHL1/2/3/5 N-terminal LIM" evidence="5">
    <location>
        <begin position="6"/>
        <end position="33"/>
    </location>
</feature>
<keyword evidence="7" id="KW-1185">Reference proteome</keyword>
<reference evidence="6" key="1">
    <citation type="submission" date="2025-05" db="UniProtKB">
        <authorList>
            <consortium name="Ensembl"/>
        </authorList>
    </citation>
    <scope>IDENTIFICATION</scope>
</reference>
<keyword evidence="3" id="KW-0479">Metal-binding</keyword>
<evidence type="ECO:0000313" key="6">
    <source>
        <dbReference type="Ensembl" id="ENSAPOP00000007164.1"/>
    </source>
</evidence>
<evidence type="ECO:0000256" key="3">
    <source>
        <dbReference type="ARBA" id="ARBA00023038"/>
    </source>
</evidence>
<dbReference type="Ensembl" id="ENSAPOT00000005524.1">
    <property type="protein sequence ID" value="ENSAPOP00000007102.1"/>
    <property type="gene ID" value="ENSAPOG00000008993.1"/>
</dbReference>
<dbReference type="GO" id="GO:0030036">
    <property type="term" value="P:actin cytoskeleton organization"/>
    <property type="evidence" value="ECO:0007669"/>
    <property type="project" value="TreeGrafter"/>
</dbReference>
<keyword evidence="2" id="KW-0677">Repeat</keyword>
<evidence type="ECO:0000259" key="5">
    <source>
        <dbReference type="Pfam" id="PF25076"/>
    </source>
</evidence>
<dbReference type="STRING" id="80966.ENSAPOP00000004810"/>
<dbReference type="GO" id="GO:0005634">
    <property type="term" value="C:nucleus"/>
    <property type="evidence" value="ECO:0007669"/>
    <property type="project" value="UniProtKB-SubCell"/>
</dbReference>
<comment type="subcellular location">
    <subcellularLocation>
        <location evidence="1">Nucleus</location>
    </subcellularLocation>
</comment>
<dbReference type="Ensembl" id="ENSAPOT00000005416.1">
    <property type="protein sequence ID" value="ENSAPOP00000007164.1"/>
    <property type="gene ID" value="ENSAPOG00000009086.1"/>
</dbReference>
<accession>A0A3Q1ET44</accession>
<keyword evidence="3" id="KW-0440">LIM domain</keyword>
<protein>
    <recommendedName>
        <fullName evidence="5">FHL1/2/3/5 N-terminal LIM domain-containing protein</fullName>
    </recommendedName>
</protein>
<dbReference type="SUPFAM" id="SSF57716">
    <property type="entry name" value="Glucocorticoid receptor-like (DNA-binding domain)"/>
    <property type="match status" value="1"/>
</dbReference>
<name>A0A3Q1ET44_9TELE</name>
<dbReference type="Gene3D" id="2.10.110.10">
    <property type="entry name" value="Cysteine Rich Protein"/>
    <property type="match status" value="1"/>
</dbReference>
<dbReference type="Ensembl" id="ENSAPOT00000009392.1">
    <property type="protein sequence ID" value="ENSAPOP00000004810.1"/>
    <property type="gene ID" value="ENSAPOG00000006443.1"/>
</dbReference>
<keyword evidence="3" id="KW-0862">Zinc</keyword>
<dbReference type="GO" id="GO:0030018">
    <property type="term" value="C:Z disc"/>
    <property type="evidence" value="ECO:0007669"/>
    <property type="project" value="TreeGrafter"/>
</dbReference>
<dbReference type="Pfam" id="PF25076">
    <property type="entry name" value="LIM_FHL2-3_N"/>
    <property type="match status" value="1"/>
</dbReference>
<dbReference type="Proteomes" id="UP000257200">
    <property type="component" value="Unplaced"/>
</dbReference>
<organism evidence="6 7">
    <name type="scientific">Acanthochromis polyacanthus</name>
    <name type="common">spiny chromis</name>
    <dbReference type="NCBI Taxonomy" id="80966"/>
    <lineage>
        <taxon>Eukaryota</taxon>
        <taxon>Metazoa</taxon>
        <taxon>Chordata</taxon>
        <taxon>Craniata</taxon>
        <taxon>Vertebrata</taxon>
        <taxon>Euteleostomi</taxon>
        <taxon>Actinopterygii</taxon>
        <taxon>Neopterygii</taxon>
        <taxon>Teleostei</taxon>
        <taxon>Neoteleostei</taxon>
        <taxon>Acanthomorphata</taxon>
        <taxon>Ovalentaria</taxon>
        <taxon>Pomacentridae</taxon>
        <taxon>Acanthochromis</taxon>
    </lineage>
</organism>
<evidence type="ECO:0000256" key="2">
    <source>
        <dbReference type="ARBA" id="ARBA00022737"/>
    </source>
</evidence>
<dbReference type="InterPro" id="IPR056807">
    <property type="entry name" value="LIM_FHL1/2/3/5_N"/>
</dbReference>
<dbReference type="GO" id="GO:0003712">
    <property type="term" value="F:transcription coregulator activity"/>
    <property type="evidence" value="ECO:0007669"/>
    <property type="project" value="TreeGrafter"/>
</dbReference>
<dbReference type="AlphaFoldDB" id="A0A3Q1ET44"/>
<proteinExistence type="predicted"/>